<evidence type="ECO:0000313" key="2">
    <source>
        <dbReference type="Proteomes" id="UP000251123"/>
    </source>
</evidence>
<organism evidence="1 2">
    <name type="scientific">Klebsiella pneumoniae</name>
    <dbReference type="NCBI Taxonomy" id="573"/>
    <lineage>
        <taxon>Bacteria</taxon>
        <taxon>Pseudomonadati</taxon>
        <taxon>Pseudomonadota</taxon>
        <taxon>Gammaproteobacteria</taxon>
        <taxon>Enterobacterales</taxon>
        <taxon>Enterobacteriaceae</taxon>
        <taxon>Klebsiella/Raoultella group</taxon>
        <taxon>Klebsiella</taxon>
        <taxon>Klebsiella pneumoniae complex</taxon>
    </lineage>
</organism>
<proteinExistence type="predicted"/>
<accession>A0A2X3CLK9</accession>
<dbReference type="Proteomes" id="UP000251123">
    <property type="component" value="Unassembled WGS sequence"/>
</dbReference>
<protein>
    <submittedName>
        <fullName evidence="1">Uncharacterized protein</fullName>
    </submittedName>
</protein>
<reference evidence="1 2" key="1">
    <citation type="submission" date="2018-06" db="EMBL/GenBank/DDBJ databases">
        <authorList>
            <consortium name="Pathogen Informatics"/>
            <person name="Doyle S."/>
        </authorList>
    </citation>
    <scope>NUCLEOTIDE SEQUENCE [LARGE SCALE GENOMIC DNA]</scope>
    <source>
        <strain evidence="1 2">NCTC9601</strain>
    </source>
</reference>
<sequence>MFFLGHLQQRAIHARIEFVVDIRKREIFAAGGGEAGIARDRDALVFLLQHLDVLQPLLPFGDHRQAVVCRTIVHQDQFIAVQLLLFNALKELR</sequence>
<evidence type="ECO:0000313" key="1">
    <source>
        <dbReference type="EMBL" id="SQC17962.1"/>
    </source>
</evidence>
<dbReference type="AlphaFoldDB" id="A0A2X3CLK9"/>
<dbReference type="EMBL" id="UASN01000022">
    <property type="protein sequence ID" value="SQC17962.1"/>
    <property type="molecule type" value="Genomic_DNA"/>
</dbReference>
<gene>
    <name evidence="1" type="ORF">NCTC9601_05028</name>
</gene>
<name>A0A2X3CLK9_KLEPN</name>